<evidence type="ECO:0000313" key="2">
    <source>
        <dbReference type="Proteomes" id="UP001479520"/>
    </source>
</evidence>
<accession>A0ABZ2XP96</accession>
<gene>
    <name evidence="1" type="ORF">AADV58_17805</name>
</gene>
<reference evidence="1 2" key="1">
    <citation type="submission" date="2024-04" db="EMBL/GenBank/DDBJ databases">
        <title>Dissimilatory iodate-reducing microorganisms contribute to the enrichment of iodine in groundwater.</title>
        <authorList>
            <person name="Jiang Z."/>
        </authorList>
    </citation>
    <scope>NUCLEOTIDE SEQUENCE [LARGE SCALE GENOMIC DNA]</scope>
    <source>
        <strain evidence="1 2">NCP973</strain>
        <plasmid evidence="1 2">unnamed1</plasmid>
    </source>
</reference>
<dbReference type="RefSeq" id="WP_341744603.1">
    <property type="nucleotide sequence ID" value="NZ_CP151407.1"/>
</dbReference>
<geneLocation type="plasmid" evidence="1 2">
    <name>unnamed1</name>
</geneLocation>
<evidence type="ECO:0000313" key="1">
    <source>
        <dbReference type="EMBL" id="WZJ23264.1"/>
    </source>
</evidence>
<keyword evidence="1" id="KW-0614">Plasmid</keyword>
<proteinExistence type="predicted"/>
<protein>
    <submittedName>
        <fullName evidence="1">Uncharacterized protein</fullName>
    </submittedName>
</protein>
<dbReference type="Proteomes" id="UP001479520">
    <property type="component" value="Plasmid unnamed1"/>
</dbReference>
<keyword evidence="2" id="KW-1185">Reference proteome</keyword>
<name>A0ABZ2XP96_9RHOO</name>
<organism evidence="1 2">
    <name type="scientific">Azonexus hydrophilus</name>
    <dbReference type="NCBI Taxonomy" id="418702"/>
    <lineage>
        <taxon>Bacteria</taxon>
        <taxon>Pseudomonadati</taxon>
        <taxon>Pseudomonadota</taxon>
        <taxon>Betaproteobacteria</taxon>
        <taxon>Rhodocyclales</taxon>
        <taxon>Azonexaceae</taxon>
        <taxon>Azonexus</taxon>
    </lineage>
</organism>
<dbReference type="EMBL" id="CP151407">
    <property type="protein sequence ID" value="WZJ23264.1"/>
    <property type="molecule type" value="Genomic_DNA"/>
</dbReference>
<sequence>MTNLRKALNDHSKATRDIELTEAAIGILESVTGMESVIKTLKKKQHGQLRRIDAAAIKLGAPYGA</sequence>